<dbReference type="Proteomes" id="UP000606008">
    <property type="component" value="Unassembled WGS sequence"/>
</dbReference>
<organism evidence="1 2">
    <name type="scientific">Fibrivirga algicola</name>
    <dbReference type="NCBI Taxonomy" id="2950420"/>
    <lineage>
        <taxon>Bacteria</taxon>
        <taxon>Pseudomonadati</taxon>
        <taxon>Bacteroidota</taxon>
        <taxon>Cytophagia</taxon>
        <taxon>Cytophagales</taxon>
        <taxon>Spirosomataceae</taxon>
        <taxon>Fibrivirga</taxon>
    </lineage>
</organism>
<proteinExistence type="predicted"/>
<dbReference type="RefSeq" id="WP_166690541.1">
    <property type="nucleotide sequence ID" value="NZ_WAEL01000001.1"/>
</dbReference>
<protein>
    <submittedName>
        <fullName evidence="1">Uncharacterized protein</fullName>
    </submittedName>
</protein>
<sequence length="114" mass="12647">MASHALDQRLFDQTATVFAENDPSATSPADGVKLINGWLKVVEGNANTERIENKLKELSGQLQFAKPDLDRIRELLMTLADHTSQLTQNAAIQEQTVNKLENVATSLRLFAEQL</sequence>
<comment type="caution">
    <text evidence="1">The sequence shown here is derived from an EMBL/GenBank/DDBJ whole genome shotgun (WGS) entry which is preliminary data.</text>
</comment>
<evidence type="ECO:0000313" key="1">
    <source>
        <dbReference type="EMBL" id="NID08659.1"/>
    </source>
</evidence>
<gene>
    <name evidence="1" type="ORF">F7231_00620</name>
</gene>
<dbReference type="EMBL" id="WAEL01000001">
    <property type="protein sequence ID" value="NID08659.1"/>
    <property type="molecule type" value="Genomic_DNA"/>
</dbReference>
<evidence type="ECO:0000313" key="2">
    <source>
        <dbReference type="Proteomes" id="UP000606008"/>
    </source>
</evidence>
<reference evidence="1" key="1">
    <citation type="submission" date="2024-05" db="EMBL/GenBank/DDBJ databases">
        <authorList>
            <person name="Jung D.-H."/>
        </authorList>
    </citation>
    <scope>NUCLEOTIDE SEQUENCE</scope>
    <source>
        <strain evidence="1">JA-25</strain>
    </source>
</reference>
<keyword evidence="2" id="KW-1185">Reference proteome</keyword>
<name>A0ABX0Q9U0_9BACT</name>
<accession>A0ABX0Q9U0</accession>